<dbReference type="Proteomes" id="UP001500843">
    <property type="component" value="Unassembled WGS sequence"/>
</dbReference>
<evidence type="ECO:0000313" key="3">
    <source>
        <dbReference type="Proteomes" id="UP001500843"/>
    </source>
</evidence>
<dbReference type="Pfam" id="PF04203">
    <property type="entry name" value="Sortase"/>
    <property type="match status" value="1"/>
</dbReference>
<evidence type="ECO:0008006" key="4">
    <source>
        <dbReference type="Google" id="ProtNLM"/>
    </source>
</evidence>
<sequence length="137" mass="14270">MRVNVPTIDVAADVVPVGVDATGVLEVPEDPSVLGWWSSGAVPGSLRGTTVVAAHMDATGRGTGAMARLIDAPIGTRIDVVTADGAHVSYQITERRSYAKDEGLPRDLFRSDGAPRLVLITCGERSTGPRSTTPTTS</sequence>
<keyword evidence="3" id="KW-1185">Reference proteome</keyword>
<dbReference type="CDD" id="cd05829">
    <property type="entry name" value="Sortase_F"/>
    <property type="match status" value="1"/>
</dbReference>
<dbReference type="EMBL" id="BAABHM010000008">
    <property type="protein sequence ID" value="GAA4696299.1"/>
    <property type="molecule type" value="Genomic_DNA"/>
</dbReference>
<dbReference type="InterPro" id="IPR042001">
    <property type="entry name" value="Sortase_F"/>
</dbReference>
<keyword evidence="1" id="KW-0378">Hydrolase</keyword>
<organism evidence="2 3">
    <name type="scientific">Promicromonospora umidemergens</name>
    <dbReference type="NCBI Taxonomy" id="629679"/>
    <lineage>
        <taxon>Bacteria</taxon>
        <taxon>Bacillati</taxon>
        <taxon>Actinomycetota</taxon>
        <taxon>Actinomycetes</taxon>
        <taxon>Micrococcales</taxon>
        <taxon>Promicromonosporaceae</taxon>
        <taxon>Promicromonospora</taxon>
    </lineage>
</organism>
<dbReference type="Gene3D" id="2.40.260.10">
    <property type="entry name" value="Sortase"/>
    <property type="match status" value="1"/>
</dbReference>
<gene>
    <name evidence="2" type="ORF">GCM10023198_15360</name>
</gene>
<reference evidence="3" key="1">
    <citation type="journal article" date="2019" name="Int. J. Syst. Evol. Microbiol.">
        <title>The Global Catalogue of Microorganisms (GCM) 10K type strain sequencing project: providing services to taxonomists for standard genome sequencing and annotation.</title>
        <authorList>
            <consortium name="The Broad Institute Genomics Platform"/>
            <consortium name="The Broad Institute Genome Sequencing Center for Infectious Disease"/>
            <person name="Wu L."/>
            <person name="Ma J."/>
        </authorList>
    </citation>
    <scope>NUCLEOTIDE SEQUENCE [LARGE SCALE GENOMIC DNA]</scope>
    <source>
        <strain evidence="3">JCM 17975</strain>
    </source>
</reference>
<accession>A0ABP8WYN6</accession>
<comment type="caution">
    <text evidence="2">The sequence shown here is derived from an EMBL/GenBank/DDBJ whole genome shotgun (WGS) entry which is preliminary data.</text>
</comment>
<evidence type="ECO:0000313" key="2">
    <source>
        <dbReference type="EMBL" id="GAA4696299.1"/>
    </source>
</evidence>
<proteinExistence type="predicted"/>
<dbReference type="RefSeq" id="WP_253878255.1">
    <property type="nucleotide sequence ID" value="NZ_BAABHM010000008.1"/>
</dbReference>
<evidence type="ECO:0000256" key="1">
    <source>
        <dbReference type="ARBA" id="ARBA00022801"/>
    </source>
</evidence>
<protein>
    <recommendedName>
        <fullName evidence="4">Sortase family protein</fullName>
    </recommendedName>
</protein>
<dbReference type="InterPro" id="IPR005754">
    <property type="entry name" value="Sortase"/>
</dbReference>
<dbReference type="InterPro" id="IPR023365">
    <property type="entry name" value="Sortase_dom-sf"/>
</dbReference>
<name>A0ABP8WYN6_9MICO</name>